<organism evidence="1 2">
    <name type="scientific">Puccinia sorghi</name>
    <dbReference type="NCBI Taxonomy" id="27349"/>
    <lineage>
        <taxon>Eukaryota</taxon>
        <taxon>Fungi</taxon>
        <taxon>Dikarya</taxon>
        <taxon>Basidiomycota</taxon>
        <taxon>Pucciniomycotina</taxon>
        <taxon>Pucciniomycetes</taxon>
        <taxon>Pucciniales</taxon>
        <taxon>Pucciniaceae</taxon>
        <taxon>Puccinia</taxon>
    </lineage>
</organism>
<dbReference type="Proteomes" id="UP000037035">
    <property type="component" value="Unassembled WGS sequence"/>
</dbReference>
<reference evidence="1 2" key="1">
    <citation type="submission" date="2015-08" db="EMBL/GenBank/DDBJ databases">
        <title>Next Generation Sequencing and Analysis of the Genome of Puccinia sorghi L Schw, the Causal Agent of Maize Common Rust.</title>
        <authorList>
            <person name="Rochi L."/>
            <person name="Burguener G."/>
            <person name="Darino M."/>
            <person name="Turjanski A."/>
            <person name="Kreff E."/>
            <person name="Dieguez M.J."/>
            <person name="Sacco F."/>
        </authorList>
    </citation>
    <scope>NUCLEOTIDE SEQUENCE [LARGE SCALE GENOMIC DNA]</scope>
    <source>
        <strain evidence="1 2">RO10H11247</strain>
    </source>
</reference>
<protein>
    <submittedName>
        <fullName evidence="1">Uncharacterized protein</fullName>
    </submittedName>
</protein>
<dbReference type="EMBL" id="LAVV01003499">
    <property type="protein sequence ID" value="KNZ62089.1"/>
    <property type="molecule type" value="Genomic_DNA"/>
</dbReference>
<keyword evidence="2" id="KW-1185">Reference proteome</keyword>
<evidence type="ECO:0000313" key="2">
    <source>
        <dbReference type="Proteomes" id="UP000037035"/>
    </source>
</evidence>
<sequence length="102" mass="11133">MDCLSDKSVICSRGLLGTFSPSAPGTPAKNFIICQNDKRLRILLAVSIHGLLALTVQEDTFNRKKKLNTSLSGICSLTYWQSGVVTAAHSLPGYDYFPLNNE</sequence>
<comment type="caution">
    <text evidence="1">The sequence shown here is derived from an EMBL/GenBank/DDBJ whole genome shotgun (WGS) entry which is preliminary data.</text>
</comment>
<evidence type="ECO:0000313" key="1">
    <source>
        <dbReference type="EMBL" id="KNZ62089.1"/>
    </source>
</evidence>
<accession>A0A0L6VN13</accession>
<name>A0A0L6VN13_9BASI</name>
<gene>
    <name evidence="1" type="ORF">VP01_1314g2</name>
</gene>
<proteinExistence type="predicted"/>
<dbReference type="AlphaFoldDB" id="A0A0L6VN13"/>
<dbReference type="VEuPathDB" id="FungiDB:VP01_1314g2"/>